<dbReference type="Pfam" id="PF11444">
    <property type="entry name" value="DUF2895"/>
    <property type="match status" value="1"/>
</dbReference>
<feature type="transmembrane region" description="Helical" evidence="2">
    <location>
        <begin position="121"/>
        <end position="140"/>
    </location>
</feature>
<organism evidence="3 4">
    <name type="scientific">Bordetella parapertussis (strain Bpp5)</name>
    <dbReference type="NCBI Taxonomy" id="1208660"/>
    <lineage>
        <taxon>Bacteria</taxon>
        <taxon>Pseudomonadati</taxon>
        <taxon>Pseudomonadota</taxon>
        <taxon>Betaproteobacteria</taxon>
        <taxon>Burkholderiales</taxon>
        <taxon>Alcaligenaceae</taxon>
        <taxon>Bordetella</taxon>
    </lineage>
</organism>
<dbReference type="AlphaFoldDB" id="K0MB09"/>
<evidence type="ECO:0000256" key="2">
    <source>
        <dbReference type="SAM" id="Phobius"/>
    </source>
</evidence>
<reference evidence="3 4" key="1">
    <citation type="journal article" date="2012" name="BMC Genomics">
        <title>Comparative genomics of the classical Bordetella subspecies: the evolution and exchange of virulence-associated diversity amongst closely related pathogens.</title>
        <authorList>
            <person name="Park J."/>
            <person name="Zhang Y."/>
            <person name="Buboltz A.M."/>
            <person name="Zhang X."/>
            <person name="Schuster S.C."/>
            <person name="Ahuja U."/>
            <person name="Liu M."/>
            <person name="Miller J.F."/>
            <person name="Sebaihia M."/>
            <person name="Bentley S.D."/>
            <person name="Parkhill J."/>
            <person name="Harvill E.T."/>
        </authorList>
    </citation>
    <scope>NUCLEOTIDE SEQUENCE [LARGE SCALE GENOMIC DNA]</scope>
    <source>
        <strain evidence="3 4">Bpp5</strain>
    </source>
</reference>
<keyword evidence="2" id="KW-1133">Transmembrane helix</keyword>
<dbReference type="Proteomes" id="UP000008035">
    <property type="component" value="Chromosome"/>
</dbReference>
<evidence type="ECO:0000256" key="1">
    <source>
        <dbReference type="SAM" id="MobiDB-lite"/>
    </source>
</evidence>
<gene>
    <name evidence="3" type="ordered locus">BN117_0522</name>
</gene>
<dbReference type="EMBL" id="HE965803">
    <property type="protein sequence ID" value="CCJ47855.1"/>
    <property type="molecule type" value="Genomic_DNA"/>
</dbReference>
<protein>
    <recommendedName>
        <fullName evidence="5">TIGR03746 family integrating conjugative element protein</fullName>
    </recommendedName>
</protein>
<keyword evidence="2" id="KW-0472">Membrane</keyword>
<proteinExistence type="predicted"/>
<evidence type="ECO:0000313" key="4">
    <source>
        <dbReference type="Proteomes" id="UP000008035"/>
    </source>
</evidence>
<accession>K0MB09</accession>
<name>K0MB09_BORPB</name>
<dbReference type="InterPro" id="IPR021548">
    <property type="entry name" value="DUF2895"/>
</dbReference>
<dbReference type="KEGG" id="bpar:BN117_0522"/>
<feature type="region of interest" description="Disordered" evidence="1">
    <location>
        <begin position="68"/>
        <end position="92"/>
    </location>
</feature>
<evidence type="ECO:0008006" key="5">
    <source>
        <dbReference type="Google" id="ProtNLM"/>
    </source>
</evidence>
<keyword evidence="2" id="KW-0812">Transmembrane</keyword>
<feature type="compositionally biased region" description="Basic residues" evidence="1">
    <location>
        <begin position="23"/>
        <end position="34"/>
    </location>
</feature>
<evidence type="ECO:0000313" key="3">
    <source>
        <dbReference type="EMBL" id="CCJ47855.1"/>
    </source>
</evidence>
<feature type="compositionally biased region" description="Low complexity" evidence="1">
    <location>
        <begin position="68"/>
        <end position="79"/>
    </location>
</feature>
<feature type="region of interest" description="Disordered" evidence="1">
    <location>
        <begin position="14"/>
        <end position="34"/>
    </location>
</feature>
<feature type="region of interest" description="Disordered" evidence="1">
    <location>
        <begin position="305"/>
        <end position="331"/>
    </location>
</feature>
<dbReference type="HOGENOM" id="CLU_838551_0_0_4"/>
<dbReference type="NCBIfam" id="TIGR03746">
    <property type="entry name" value="conj_TIGR03746"/>
    <property type="match status" value="1"/>
</dbReference>
<sequence>MDLRRPVCRSRVRARPAAGLAHAQHRHGAHADRRRYRAGRLRRRRLPARAETWPARHLAVPAAPVAAGAAAPGAGSAPGRPAPHHPLGLLDGPAQRRSRCAMSRFKNEVAHLQAHVKTLRLGAGALFVVALLLGFGWWSAPKSLTIHVPPDLRSGSTRKWWDVPPESVYAFSFYIWQQVQRWPTNGEEDYPRNLRALSAYLTPSCRAFLQQDYEYRRASGELRQRVRGIYEIPGRGYGDDPATRVKVVSDRDWIVTLDVSADEYYGSEQVKRALVRYPIKVVRLDIDPEHNPFGLALDCYASAPQRIETPPTPTQAGAPANASSHLQGDSP</sequence>